<keyword evidence="4" id="KW-0853">WD repeat</keyword>
<protein>
    <submittedName>
        <fullName evidence="6">Uncharacterized protein</fullName>
    </submittedName>
</protein>
<evidence type="ECO:0000256" key="1">
    <source>
        <dbReference type="ARBA" id="ARBA00004123"/>
    </source>
</evidence>
<dbReference type="PROSITE" id="PS50082">
    <property type="entry name" value="WD_REPEATS_2"/>
    <property type="match status" value="1"/>
</dbReference>
<accession>A0ABR2N016</accession>
<feature type="compositionally biased region" description="Acidic residues" evidence="5">
    <location>
        <begin position="44"/>
        <end position="53"/>
    </location>
</feature>
<gene>
    <name evidence="6" type="ORF">KSP40_PGU017602</name>
</gene>
<dbReference type="InterPro" id="IPR044633">
    <property type="entry name" value="CstF1-like"/>
</dbReference>
<feature type="region of interest" description="Disordered" evidence="5">
    <location>
        <begin position="32"/>
        <end position="60"/>
    </location>
</feature>
<comment type="caution">
    <text evidence="6">The sequence shown here is derived from an EMBL/GenBank/DDBJ whole genome shotgun (WGS) entry which is preliminary data.</text>
</comment>
<dbReference type="SUPFAM" id="SSF50978">
    <property type="entry name" value="WD40 repeat-like"/>
    <property type="match status" value="1"/>
</dbReference>
<organism evidence="6 7">
    <name type="scientific">Platanthera guangdongensis</name>
    <dbReference type="NCBI Taxonomy" id="2320717"/>
    <lineage>
        <taxon>Eukaryota</taxon>
        <taxon>Viridiplantae</taxon>
        <taxon>Streptophyta</taxon>
        <taxon>Embryophyta</taxon>
        <taxon>Tracheophyta</taxon>
        <taxon>Spermatophyta</taxon>
        <taxon>Magnoliopsida</taxon>
        <taxon>Liliopsida</taxon>
        <taxon>Asparagales</taxon>
        <taxon>Orchidaceae</taxon>
        <taxon>Orchidoideae</taxon>
        <taxon>Orchideae</taxon>
        <taxon>Orchidinae</taxon>
        <taxon>Platanthera</taxon>
    </lineage>
</organism>
<evidence type="ECO:0000256" key="4">
    <source>
        <dbReference type="PROSITE-ProRule" id="PRU00221"/>
    </source>
</evidence>
<dbReference type="EMBL" id="JBBWWR010000003">
    <property type="protein sequence ID" value="KAK8969442.1"/>
    <property type="molecule type" value="Genomic_DNA"/>
</dbReference>
<dbReference type="PANTHER" id="PTHR44133">
    <property type="entry name" value="CLEAVAGE STIMULATION FACTOR SUBUNIT 1"/>
    <property type="match status" value="1"/>
</dbReference>
<feature type="repeat" description="WD" evidence="4">
    <location>
        <begin position="82"/>
        <end position="106"/>
    </location>
</feature>
<evidence type="ECO:0000313" key="6">
    <source>
        <dbReference type="EMBL" id="KAK8969442.1"/>
    </source>
</evidence>
<comment type="subcellular location">
    <subcellularLocation>
        <location evidence="1">Nucleus</location>
    </subcellularLocation>
</comment>
<feature type="compositionally biased region" description="Basic and acidic residues" evidence="5">
    <location>
        <begin position="32"/>
        <end position="43"/>
    </location>
</feature>
<evidence type="ECO:0000313" key="7">
    <source>
        <dbReference type="Proteomes" id="UP001412067"/>
    </source>
</evidence>
<proteinExistence type="predicted"/>
<keyword evidence="2" id="KW-0507">mRNA processing</keyword>
<reference evidence="6 7" key="1">
    <citation type="journal article" date="2022" name="Nat. Plants">
        <title>Genomes of leafy and leafless Platanthera orchids illuminate the evolution of mycoheterotrophy.</title>
        <authorList>
            <person name="Li M.H."/>
            <person name="Liu K.W."/>
            <person name="Li Z."/>
            <person name="Lu H.C."/>
            <person name="Ye Q.L."/>
            <person name="Zhang D."/>
            <person name="Wang J.Y."/>
            <person name="Li Y.F."/>
            <person name="Zhong Z.M."/>
            <person name="Liu X."/>
            <person name="Yu X."/>
            <person name="Liu D.K."/>
            <person name="Tu X.D."/>
            <person name="Liu B."/>
            <person name="Hao Y."/>
            <person name="Liao X.Y."/>
            <person name="Jiang Y.T."/>
            <person name="Sun W.H."/>
            <person name="Chen J."/>
            <person name="Chen Y.Q."/>
            <person name="Ai Y."/>
            <person name="Zhai J.W."/>
            <person name="Wu S.S."/>
            <person name="Zhou Z."/>
            <person name="Hsiao Y.Y."/>
            <person name="Wu W.L."/>
            <person name="Chen Y.Y."/>
            <person name="Lin Y.F."/>
            <person name="Hsu J.L."/>
            <person name="Li C.Y."/>
            <person name="Wang Z.W."/>
            <person name="Zhao X."/>
            <person name="Zhong W.Y."/>
            <person name="Ma X.K."/>
            <person name="Ma L."/>
            <person name="Huang J."/>
            <person name="Chen G.Z."/>
            <person name="Huang M.Z."/>
            <person name="Huang L."/>
            <person name="Peng D.H."/>
            <person name="Luo Y.B."/>
            <person name="Zou S.Q."/>
            <person name="Chen S.P."/>
            <person name="Lan S."/>
            <person name="Tsai W.C."/>
            <person name="Van de Peer Y."/>
            <person name="Liu Z.J."/>
        </authorList>
    </citation>
    <scope>NUCLEOTIDE SEQUENCE [LARGE SCALE GENOMIC DNA]</scope>
    <source>
        <strain evidence="6">Lor288</strain>
    </source>
</reference>
<keyword evidence="7" id="KW-1185">Reference proteome</keyword>
<name>A0ABR2N016_9ASPA</name>
<evidence type="ECO:0000256" key="2">
    <source>
        <dbReference type="ARBA" id="ARBA00022664"/>
    </source>
</evidence>
<sequence length="229" mass="25792">MQLRFIALLRRTTELEEEGLAADRRGLVETFDEKSETTGKESSDLIESEEGVDEGFQQGRSGNNRKTLKLKFSYQAIRRILRFVLSCGKDSTIKLWEVGTGRLVKQYLGAVHTQLRCQIHPLVEATNSEEPQHLTSSQQDRLLPSLVSIESQPQFPVPSPSTDSEEPQSMFPSCVRRVECSPLTLIPRTIRLLLLSLAAWFSSSPSSHPLFWLPRRGLTSDAGRTLKLL</sequence>
<keyword evidence="3" id="KW-0539">Nucleus</keyword>
<dbReference type="Proteomes" id="UP001412067">
    <property type="component" value="Unassembled WGS sequence"/>
</dbReference>
<dbReference type="InterPro" id="IPR036322">
    <property type="entry name" value="WD40_repeat_dom_sf"/>
</dbReference>
<dbReference type="PANTHER" id="PTHR44133:SF2">
    <property type="entry name" value="CLEAVAGE STIMULATION FACTOR SUBUNIT 1"/>
    <property type="match status" value="1"/>
</dbReference>
<dbReference type="InterPro" id="IPR001680">
    <property type="entry name" value="WD40_rpt"/>
</dbReference>
<evidence type="ECO:0000256" key="5">
    <source>
        <dbReference type="SAM" id="MobiDB-lite"/>
    </source>
</evidence>
<evidence type="ECO:0000256" key="3">
    <source>
        <dbReference type="ARBA" id="ARBA00023242"/>
    </source>
</evidence>